<gene>
    <name evidence="1" type="ORF">J437_LFUL000257</name>
</gene>
<reference evidence="1" key="2">
    <citation type="submission" date="2017-10" db="EMBL/GenBank/DDBJ databases">
        <title>Ladona fulva Genome sequencing and assembly.</title>
        <authorList>
            <person name="Murali S."/>
            <person name="Richards S."/>
            <person name="Bandaranaike D."/>
            <person name="Bellair M."/>
            <person name="Blankenburg K."/>
            <person name="Chao H."/>
            <person name="Dinh H."/>
            <person name="Doddapaneni H."/>
            <person name="Dugan-Rocha S."/>
            <person name="Elkadiri S."/>
            <person name="Gnanaolivu R."/>
            <person name="Hernandez B."/>
            <person name="Skinner E."/>
            <person name="Javaid M."/>
            <person name="Lee S."/>
            <person name="Li M."/>
            <person name="Ming W."/>
            <person name="Munidasa M."/>
            <person name="Muniz J."/>
            <person name="Nguyen L."/>
            <person name="Hughes D."/>
            <person name="Osuji N."/>
            <person name="Pu L.-L."/>
            <person name="Puazo M."/>
            <person name="Qu C."/>
            <person name="Quiroz J."/>
            <person name="Raj R."/>
            <person name="Weissenberger G."/>
            <person name="Xin Y."/>
            <person name="Zou X."/>
            <person name="Han Y."/>
            <person name="Worley K."/>
            <person name="Muzny D."/>
            <person name="Gibbs R."/>
        </authorList>
    </citation>
    <scope>NUCLEOTIDE SEQUENCE</scope>
    <source>
        <strain evidence="1">Sampled in the wild</strain>
    </source>
</reference>
<accession>A0A8K0JUK7</accession>
<name>A0A8K0JUK7_LADFU</name>
<protein>
    <submittedName>
        <fullName evidence="1">Uncharacterized protein</fullName>
    </submittedName>
</protein>
<comment type="caution">
    <text evidence="1">The sequence shown here is derived from an EMBL/GenBank/DDBJ whole genome shotgun (WGS) entry which is preliminary data.</text>
</comment>
<dbReference type="EMBL" id="KZ308147">
    <property type="protein sequence ID" value="KAG8222962.1"/>
    <property type="molecule type" value="Genomic_DNA"/>
</dbReference>
<dbReference type="OrthoDB" id="6780105at2759"/>
<keyword evidence="2" id="KW-1185">Reference proteome</keyword>
<organism evidence="1 2">
    <name type="scientific">Ladona fulva</name>
    <name type="common">Scarce chaser dragonfly</name>
    <name type="synonym">Libellula fulva</name>
    <dbReference type="NCBI Taxonomy" id="123851"/>
    <lineage>
        <taxon>Eukaryota</taxon>
        <taxon>Metazoa</taxon>
        <taxon>Ecdysozoa</taxon>
        <taxon>Arthropoda</taxon>
        <taxon>Hexapoda</taxon>
        <taxon>Insecta</taxon>
        <taxon>Pterygota</taxon>
        <taxon>Palaeoptera</taxon>
        <taxon>Odonata</taxon>
        <taxon>Epiprocta</taxon>
        <taxon>Anisoptera</taxon>
        <taxon>Libelluloidea</taxon>
        <taxon>Libellulidae</taxon>
        <taxon>Ladona</taxon>
    </lineage>
</organism>
<evidence type="ECO:0000313" key="1">
    <source>
        <dbReference type="EMBL" id="KAG8222962.1"/>
    </source>
</evidence>
<sequence>MANVGSPKQCKRKLLMDVVESQLLYGAEIWANALNTANYRNRITAEQRRGALRVACSYQTISEVAVLESASKRETGV</sequence>
<reference evidence="1" key="1">
    <citation type="submission" date="2013-04" db="EMBL/GenBank/DDBJ databases">
        <authorList>
            <person name="Qu J."/>
            <person name="Murali S.C."/>
            <person name="Bandaranaike D."/>
            <person name="Bellair M."/>
            <person name="Blankenburg K."/>
            <person name="Chao H."/>
            <person name="Dinh H."/>
            <person name="Doddapaneni H."/>
            <person name="Downs B."/>
            <person name="Dugan-Rocha S."/>
            <person name="Elkadiri S."/>
            <person name="Gnanaolivu R.D."/>
            <person name="Hernandez B."/>
            <person name="Javaid M."/>
            <person name="Jayaseelan J.C."/>
            <person name="Lee S."/>
            <person name="Li M."/>
            <person name="Ming W."/>
            <person name="Munidasa M."/>
            <person name="Muniz J."/>
            <person name="Nguyen L."/>
            <person name="Ongeri F."/>
            <person name="Osuji N."/>
            <person name="Pu L.-L."/>
            <person name="Puazo M."/>
            <person name="Qu C."/>
            <person name="Quiroz J."/>
            <person name="Raj R."/>
            <person name="Weissenberger G."/>
            <person name="Xin Y."/>
            <person name="Zou X."/>
            <person name="Han Y."/>
            <person name="Richards S."/>
            <person name="Worley K."/>
            <person name="Muzny D."/>
            <person name="Gibbs R."/>
        </authorList>
    </citation>
    <scope>NUCLEOTIDE SEQUENCE</scope>
    <source>
        <strain evidence="1">Sampled in the wild</strain>
    </source>
</reference>
<dbReference type="AlphaFoldDB" id="A0A8K0JUK7"/>
<dbReference type="Proteomes" id="UP000792457">
    <property type="component" value="Unassembled WGS sequence"/>
</dbReference>
<proteinExistence type="predicted"/>
<evidence type="ECO:0000313" key="2">
    <source>
        <dbReference type="Proteomes" id="UP000792457"/>
    </source>
</evidence>